<evidence type="ECO:0000256" key="1">
    <source>
        <dbReference type="ARBA" id="ARBA00004651"/>
    </source>
</evidence>
<evidence type="ECO:0000256" key="7">
    <source>
        <dbReference type="ARBA" id="ARBA00022989"/>
    </source>
</evidence>
<dbReference type="Pfam" id="PF03840">
    <property type="entry name" value="SecG"/>
    <property type="match status" value="1"/>
</dbReference>
<proteinExistence type="inferred from homology"/>
<evidence type="ECO:0000256" key="2">
    <source>
        <dbReference type="ARBA" id="ARBA00008445"/>
    </source>
</evidence>
<dbReference type="GO" id="GO:0065002">
    <property type="term" value="P:intracellular protein transmembrane transport"/>
    <property type="evidence" value="ECO:0007669"/>
    <property type="project" value="TreeGrafter"/>
</dbReference>
<feature type="compositionally biased region" description="Pro residues" evidence="11">
    <location>
        <begin position="98"/>
        <end position="109"/>
    </location>
</feature>
<evidence type="ECO:0000256" key="10">
    <source>
        <dbReference type="RuleBase" id="RU365087"/>
    </source>
</evidence>
<keyword evidence="7 10" id="KW-1133">Transmembrane helix</keyword>
<dbReference type="GO" id="GO:0043952">
    <property type="term" value="P:protein transport by the Sec complex"/>
    <property type="evidence" value="ECO:0007669"/>
    <property type="project" value="TreeGrafter"/>
</dbReference>
<keyword evidence="13" id="KW-1185">Reference proteome</keyword>
<evidence type="ECO:0000256" key="5">
    <source>
        <dbReference type="ARBA" id="ARBA00022692"/>
    </source>
</evidence>
<dbReference type="Proteomes" id="UP000501253">
    <property type="component" value="Chromosome"/>
</dbReference>
<accession>A0A6H1WQ34</accession>
<comment type="function">
    <text evidence="10">Involved in protein export. Participates in an early event of protein translocation.</text>
</comment>
<evidence type="ECO:0000256" key="8">
    <source>
        <dbReference type="ARBA" id="ARBA00023010"/>
    </source>
</evidence>
<dbReference type="RefSeq" id="WP_168718665.1">
    <property type="nucleotide sequence ID" value="NZ_CP042909.1"/>
</dbReference>
<dbReference type="PRINTS" id="PR01651">
    <property type="entry name" value="SECGEXPORT"/>
</dbReference>
<dbReference type="PANTHER" id="PTHR34182">
    <property type="entry name" value="PROTEIN-EXPORT MEMBRANE PROTEIN SECG"/>
    <property type="match status" value="1"/>
</dbReference>
<dbReference type="PANTHER" id="PTHR34182:SF1">
    <property type="entry name" value="PROTEIN-EXPORT MEMBRANE PROTEIN SECG"/>
    <property type="match status" value="1"/>
</dbReference>
<evidence type="ECO:0000256" key="3">
    <source>
        <dbReference type="ARBA" id="ARBA00022448"/>
    </source>
</evidence>
<dbReference type="AlphaFoldDB" id="A0A6H1WQ34"/>
<dbReference type="GO" id="GO:0009306">
    <property type="term" value="P:protein secretion"/>
    <property type="evidence" value="ECO:0007669"/>
    <property type="project" value="UniProtKB-UniRule"/>
</dbReference>
<keyword evidence="3 10" id="KW-0813">Transport</keyword>
<keyword evidence="8 10" id="KW-0811">Translocation</keyword>
<sequence>MFTVLVVVQVILAIFLVAIVLVNVGKGSEVGAVFTGSQAIFGGAGPGTFLNKVTALLAVLFFANSLLLTYLSAKRNRASLMEKPPAPVTAPAPEKSLPTPPPLPVPPTK</sequence>
<evidence type="ECO:0000256" key="4">
    <source>
        <dbReference type="ARBA" id="ARBA00022475"/>
    </source>
</evidence>
<name>A0A6H1WQ34_9BACT</name>
<organism evidence="12 13">
    <name type="scientific">Thermosulfurimonas marina</name>
    <dbReference type="NCBI Taxonomy" id="2047767"/>
    <lineage>
        <taxon>Bacteria</taxon>
        <taxon>Pseudomonadati</taxon>
        <taxon>Thermodesulfobacteriota</taxon>
        <taxon>Thermodesulfobacteria</taxon>
        <taxon>Thermodesulfobacteriales</taxon>
        <taxon>Thermodesulfobacteriaceae</taxon>
        <taxon>Thermosulfurimonas</taxon>
    </lineage>
</organism>
<keyword evidence="9 10" id="KW-0472">Membrane</keyword>
<feature type="transmembrane region" description="Helical" evidence="10">
    <location>
        <begin position="53"/>
        <end position="73"/>
    </location>
</feature>
<gene>
    <name evidence="12" type="primary">secG</name>
    <name evidence="12" type="ORF">FVE67_00195</name>
</gene>
<keyword evidence="6 10" id="KW-0653">Protein transport</keyword>
<keyword evidence="5 10" id="KW-0812">Transmembrane</keyword>
<keyword evidence="4 10" id="KW-1003">Cell membrane</keyword>
<dbReference type="NCBIfam" id="TIGR00810">
    <property type="entry name" value="secG"/>
    <property type="match status" value="1"/>
</dbReference>
<evidence type="ECO:0000313" key="13">
    <source>
        <dbReference type="Proteomes" id="UP000501253"/>
    </source>
</evidence>
<evidence type="ECO:0000256" key="6">
    <source>
        <dbReference type="ARBA" id="ARBA00022927"/>
    </source>
</evidence>
<protein>
    <recommendedName>
        <fullName evidence="10">Protein-export membrane protein SecG</fullName>
    </recommendedName>
</protein>
<dbReference type="InterPro" id="IPR004692">
    <property type="entry name" value="SecG"/>
</dbReference>
<feature type="region of interest" description="Disordered" evidence="11">
    <location>
        <begin position="82"/>
        <end position="109"/>
    </location>
</feature>
<dbReference type="KEGG" id="tmai:FVE67_00195"/>
<dbReference type="GO" id="GO:0005886">
    <property type="term" value="C:plasma membrane"/>
    <property type="evidence" value="ECO:0007669"/>
    <property type="project" value="UniProtKB-SubCell"/>
</dbReference>
<dbReference type="EMBL" id="CP042909">
    <property type="protein sequence ID" value="QJA05301.1"/>
    <property type="molecule type" value="Genomic_DNA"/>
</dbReference>
<evidence type="ECO:0000313" key="12">
    <source>
        <dbReference type="EMBL" id="QJA05301.1"/>
    </source>
</evidence>
<comment type="caution">
    <text evidence="10">Lacks conserved residue(s) required for the propagation of feature annotation.</text>
</comment>
<reference evidence="12 13" key="1">
    <citation type="submission" date="2019-08" db="EMBL/GenBank/DDBJ databases">
        <title>Complete genome sequence of Thermosulfurimonas marina SU872T, an anaerobic thermophilic chemolithoautotrophic bacterium isolated from a shallow marine hydrothermal vent.</title>
        <authorList>
            <person name="Allioux M."/>
            <person name="Jebbar M."/>
            <person name="Slobodkina G."/>
            <person name="Slobodkin A."/>
            <person name="Moalic Y."/>
            <person name="Frolova A."/>
            <person name="Shao Z."/>
            <person name="Alain K."/>
        </authorList>
    </citation>
    <scope>NUCLEOTIDE SEQUENCE [LARGE SCALE GENOMIC DNA]</scope>
    <source>
        <strain evidence="12 13">SU872</strain>
    </source>
</reference>
<dbReference type="GO" id="GO:0015450">
    <property type="term" value="F:protein-transporting ATPase activity"/>
    <property type="evidence" value="ECO:0007669"/>
    <property type="project" value="UniProtKB-UniRule"/>
</dbReference>
<evidence type="ECO:0000256" key="11">
    <source>
        <dbReference type="SAM" id="MobiDB-lite"/>
    </source>
</evidence>
<evidence type="ECO:0000256" key="9">
    <source>
        <dbReference type="ARBA" id="ARBA00023136"/>
    </source>
</evidence>
<comment type="subcellular location">
    <subcellularLocation>
        <location evidence="1 10">Cell membrane</location>
        <topology evidence="1 10">Multi-pass membrane protein</topology>
    </subcellularLocation>
</comment>
<comment type="similarity">
    <text evidence="2 10">Belongs to the SecG family.</text>
</comment>